<evidence type="ECO:0000313" key="2">
    <source>
        <dbReference type="Proteomes" id="UP000007502"/>
    </source>
</evidence>
<organism evidence="1 2">
    <name type="scientific">Vibrio phage ICP1</name>
    <dbReference type="NCBI Taxonomy" id="979525"/>
    <lineage>
        <taxon>Viruses</taxon>
        <taxon>Duplodnaviria</taxon>
        <taxon>Heunggongvirae</taxon>
        <taxon>Uroviricota</taxon>
        <taxon>Caudoviricetes</taxon>
        <taxon>Mohonavirus</taxon>
        <taxon>Mohonavirus ICP1</taxon>
    </lineage>
</organism>
<name>F1D1J4_9CAUD</name>
<dbReference type="RefSeq" id="YP_004251113.1">
    <property type="nucleotide sequence ID" value="NC_015157.1"/>
</dbReference>
<keyword evidence="2" id="KW-1185">Reference proteome</keyword>
<accession>F1D1J4</accession>
<dbReference type="GeneID" id="10228651"/>
<sequence length="203" mass="24376">MKKKIAIDIDLVCTKDLGIDWYEYLVSNHGDYFYDESYERFCKDVENNQVDYNIAKYFDLPWWVYSMAFWKQEDLYDKEVLAESCYDVVKNLWQAGFEIYFLSHTTFEHIHSKYRFLQRNFDFLYESGDLHFVASKSKCCMGGSAAIIIDDRISNLNMFKHVDTLRILYDTPYRQDVVSTEEYVVAKSWVDIEDIICKWMEEE</sequence>
<dbReference type="Proteomes" id="UP000007502">
    <property type="component" value="Segment"/>
</dbReference>
<protein>
    <submittedName>
        <fullName evidence="1">Uncharacterized protein ORF171</fullName>
    </submittedName>
</protein>
<evidence type="ECO:0000313" key="1">
    <source>
        <dbReference type="EMBL" id="ADX87988.1"/>
    </source>
</evidence>
<dbReference type="KEGG" id="vg:10228651"/>
<dbReference type="InterPro" id="IPR036412">
    <property type="entry name" value="HAD-like_sf"/>
</dbReference>
<dbReference type="InterPro" id="IPR023214">
    <property type="entry name" value="HAD_sf"/>
</dbReference>
<dbReference type="SUPFAM" id="SSF56784">
    <property type="entry name" value="HAD-like"/>
    <property type="match status" value="1"/>
</dbReference>
<gene>
    <name evidence="1" type="primary">ORF171</name>
</gene>
<reference evidence="1 2" key="1">
    <citation type="journal article" date="2011" name="MBio">
        <title>Evidence of a dominant lineage of Vibrio cholerae-specific lytic bacteriophages shed by cholera patients over a 10-year period in Dhaka, Bangladesh.</title>
        <authorList>
            <person name="Seed K.D."/>
            <person name="Bodi K.L."/>
            <person name="Kropinski A.M."/>
            <person name="Ackermann H.W."/>
            <person name="Calderwood S.B."/>
            <person name="Qadri F."/>
            <person name="Camilli A."/>
        </authorList>
    </citation>
    <scope>NUCLEOTIDE SEQUENCE [LARGE SCALE GENOMIC DNA]</scope>
</reference>
<proteinExistence type="predicted"/>
<dbReference type="EMBL" id="HQ641347">
    <property type="protein sequence ID" value="ADX87988.1"/>
    <property type="molecule type" value="Genomic_DNA"/>
</dbReference>
<dbReference type="OrthoDB" id="24617at10239"/>
<dbReference type="Gene3D" id="3.40.50.1000">
    <property type="entry name" value="HAD superfamily/HAD-like"/>
    <property type="match status" value="1"/>
</dbReference>